<accession>A0ABP7FP59</accession>
<evidence type="ECO:0000313" key="4">
    <source>
        <dbReference type="Proteomes" id="UP001500908"/>
    </source>
</evidence>
<keyword evidence="2" id="KW-1133">Transmembrane helix</keyword>
<evidence type="ECO:0000256" key="1">
    <source>
        <dbReference type="SAM" id="MobiDB-lite"/>
    </source>
</evidence>
<dbReference type="EMBL" id="BAABDD010000009">
    <property type="protein sequence ID" value="GAA3744268.1"/>
    <property type="molecule type" value="Genomic_DNA"/>
</dbReference>
<keyword evidence="2" id="KW-0472">Membrane</keyword>
<dbReference type="RefSeq" id="WP_344971121.1">
    <property type="nucleotide sequence ID" value="NZ_BAABDD010000009.1"/>
</dbReference>
<dbReference type="Proteomes" id="UP001500908">
    <property type="component" value="Unassembled WGS sequence"/>
</dbReference>
<protein>
    <submittedName>
        <fullName evidence="3">Uncharacterized protein</fullName>
    </submittedName>
</protein>
<proteinExistence type="predicted"/>
<keyword evidence="4" id="KW-1185">Reference proteome</keyword>
<keyword evidence="2" id="KW-0812">Transmembrane</keyword>
<comment type="caution">
    <text evidence="3">The sequence shown here is derived from an EMBL/GenBank/DDBJ whole genome shotgun (WGS) entry which is preliminary data.</text>
</comment>
<feature type="region of interest" description="Disordered" evidence="1">
    <location>
        <begin position="41"/>
        <end position="67"/>
    </location>
</feature>
<name>A0ABP7FP59_9ACTN</name>
<feature type="transmembrane region" description="Helical" evidence="2">
    <location>
        <begin position="6"/>
        <end position="31"/>
    </location>
</feature>
<evidence type="ECO:0000313" key="3">
    <source>
        <dbReference type="EMBL" id="GAA3744268.1"/>
    </source>
</evidence>
<organism evidence="3 4">
    <name type="scientific">Salinactinospora qingdaonensis</name>
    <dbReference type="NCBI Taxonomy" id="702744"/>
    <lineage>
        <taxon>Bacteria</taxon>
        <taxon>Bacillati</taxon>
        <taxon>Actinomycetota</taxon>
        <taxon>Actinomycetes</taxon>
        <taxon>Streptosporangiales</taxon>
        <taxon>Nocardiopsidaceae</taxon>
        <taxon>Salinactinospora</taxon>
    </lineage>
</organism>
<sequence length="67" mass="7010">MGALGLAEFVVLAIVIAIPLSIVIGAIVYVVRLARWGPRATLGDARRTGPPLRTSGRPRGEDGEDTA</sequence>
<evidence type="ECO:0000256" key="2">
    <source>
        <dbReference type="SAM" id="Phobius"/>
    </source>
</evidence>
<reference evidence="4" key="1">
    <citation type="journal article" date="2019" name="Int. J. Syst. Evol. Microbiol.">
        <title>The Global Catalogue of Microorganisms (GCM) 10K type strain sequencing project: providing services to taxonomists for standard genome sequencing and annotation.</title>
        <authorList>
            <consortium name="The Broad Institute Genomics Platform"/>
            <consortium name="The Broad Institute Genome Sequencing Center for Infectious Disease"/>
            <person name="Wu L."/>
            <person name="Ma J."/>
        </authorList>
    </citation>
    <scope>NUCLEOTIDE SEQUENCE [LARGE SCALE GENOMIC DNA]</scope>
    <source>
        <strain evidence="4">JCM 17137</strain>
    </source>
</reference>
<gene>
    <name evidence="3" type="ORF">GCM10022402_24930</name>
</gene>